<dbReference type="InterPro" id="IPR046947">
    <property type="entry name" value="LytR-like"/>
</dbReference>
<organism evidence="4 5">
    <name type="scientific">Rossellomorea vietnamensis</name>
    <dbReference type="NCBI Taxonomy" id="218284"/>
    <lineage>
        <taxon>Bacteria</taxon>
        <taxon>Bacillati</taxon>
        <taxon>Bacillota</taxon>
        <taxon>Bacilli</taxon>
        <taxon>Bacillales</taxon>
        <taxon>Bacillaceae</taxon>
        <taxon>Rossellomorea</taxon>
    </lineage>
</organism>
<dbReference type="SMART" id="SM00850">
    <property type="entry name" value="LytTR"/>
    <property type="match status" value="1"/>
</dbReference>
<protein>
    <submittedName>
        <fullName evidence="4">Response regulator transcription factor</fullName>
    </submittedName>
</protein>
<sequence length="234" mass="27088">MYKVILADDHENSLFLLNYFVEKHSEFIIVDSCRDGQELVEKVKIHMPDVIITDINMPVKSGMEAARECLEFAADAKVIFVTGYEEFAVEAYTIEAVDYIVKPLSQARINEALKRAQQRIQLDGRKIEIQEKDKIIYLSCEEILFVEKSGKSCLFHTFDRTYTVSGTIRFFSEKLGDAFFLSHRSFLINSEKVSEIRQDKEIYLAKFGDYGHVAHISRLKFKEAQKKIREAHSN</sequence>
<dbReference type="InterPro" id="IPR011006">
    <property type="entry name" value="CheY-like_superfamily"/>
</dbReference>
<gene>
    <name evidence="4" type="ORF">FZC84_12610</name>
</gene>
<dbReference type="InterPro" id="IPR007492">
    <property type="entry name" value="LytTR_DNA-bd_dom"/>
</dbReference>
<dbReference type="PANTHER" id="PTHR37299:SF1">
    <property type="entry name" value="STAGE 0 SPORULATION PROTEIN A HOMOLOG"/>
    <property type="match status" value="1"/>
</dbReference>
<keyword evidence="1" id="KW-0597">Phosphoprotein</keyword>
<comment type="caution">
    <text evidence="4">The sequence shown here is derived from an EMBL/GenBank/DDBJ whole genome shotgun (WGS) entry which is preliminary data.</text>
</comment>
<dbReference type="GO" id="GO:0000156">
    <property type="term" value="F:phosphorelay response regulator activity"/>
    <property type="evidence" value="ECO:0007669"/>
    <property type="project" value="InterPro"/>
</dbReference>
<dbReference type="Proteomes" id="UP000325182">
    <property type="component" value="Unassembled WGS sequence"/>
</dbReference>
<dbReference type="InterPro" id="IPR001789">
    <property type="entry name" value="Sig_transdc_resp-reg_receiver"/>
</dbReference>
<dbReference type="Gene3D" id="3.40.50.2300">
    <property type="match status" value="1"/>
</dbReference>
<dbReference type="RefSeq" id="WP_148954108.1">
    <property type="nucleotide sequence ID" value="NZ_VTEG01000008.1"/>
</dbReference>
<dbReference type="AlphaFoldDB" id="A0A5D4MB92"/>
<name>A0A5D4MB92_9BACI</name>
<dbReference type="SUPFAM" id="SSF52172">
    <property type="entry name" value="CheY-like"/>
    <property type="match status" value="1"/>
</dbReference>
<feature type="domain" description="HTH LytTR-type" evidence="3">
    <location>
        <begin position="127"/>
        <end position="230"/>
    </location>
</feature>
<reference evidence="4 5" key="1">
    <citation type="submission" date="2019-08" db="EMBL/GenBank/DDBJ databases">
        <title>Bacillus genomes from the desert of Cuatro Cienegas, Coahuila.</title>
        <authorList>
            <person name="Olmedo-Alvarez G."/>
        </authorList>
    </citation>
    <scope>NUCLEOTIDE SEQUENCE [LARGE SCALE GENOMIC DNA]</scope>
    <source>
        <strain evidence="4 5">CH128b_4D</strain>
    </source>
</reference>
<proteinExistence type="predicted"/>
<feature type="domain" description="Response regulatory" evidence="2">
    <location>
        <begin position="3"/>
        <end position="117"/>
    </location>
</feature>
<evidence type="ECO:0000313" key="4">
    <source>
        <dbReference type="EMBL" id="TYR98861.1"/>
    </source>
</evidence>
<evidence type="ECO:0000259" key="3">
    <source>
        <dbReference type="PROSITE" id="PS50930"/>
    </source>
</evidence>
<dbReference type="Pfam" id="PF00072">
    <property type="entry name" value="Response_reg"/>
    <property type="match status" value="1"/>
</dbReference>
<dbReference type="PROSITE" id="PS50930">
    <property type="entry name" value="HTH_LYTTR"/>
    <property type="match status" value="1"/>
</dbReference>
<evidence type="ECO:0000256" key="1">
    <source>
        <dbReference type="PROSITE-ProRule" id="PRU00169"/>
    </source>
</evidence>
<accession>A0A5D4MB92</accession>
<evidence type="ECO:0000313" key="5">
    <source>
        <dbReference type="Proteomes" id="UP000325182"/>
    </source>
</evidence>
<dbReference type="EMBL" id="VTEG01000008">
    <property type="protein sequence ID" value="TYR98861.1"/>
    <property type="molecule type" value="Genomic_DNA"/>
</dbReference>
<dbReference type="GO" id="GO:0003677">
    <property type="term" value="F:DNA binding"/>
    <property type="evidence" value="ECO:0007669"/>
    <property type="project" value="InterPro"/>
</dbReference>
<evidence type="ECO:0000259" key="2">
    <source>
        <dbReference type="PROSITE" id="PS50110"/>
    </source>
</evidence>
<dbReference type="PANTHER" id="PTHR37299">
    <property type="entry name" value="TRANSCRIPTIONAL REGULATOR-RELATED"/>
    <property type="match status" value="1"/>
</dbReference>
<feature type="modified residue" description="4-aspartylphosphate" evidence="1">
    <location>
        <position position="54"/>
    </location>
</feature>
<dbReference type="Pfam" id="PF04397">
    <property type="entry name" value="LytTR"/>
    <property type="match status" value="1"/>
</dbReference>
<dbReference type="PROSITE" id="PS50110">
    <property type="entry name" value="RESPONSE_REGULATORY"/>
    <property type="match status" value="1"/>
</dbReference>
<dbReference type="SMART" id="SM00448">
    <property type="entry name" value="REC"/>
    <property type="match status" value="1"/>
</dbReference>
<dbReference type="Gene3D" id="2.40.50.1020">
    <property type="entry name" value="LytTr DNA-binding domain"/>
    <property type="match status" value="1"/>
</dbReference>